<accession>A0AB34K5B7</accession>
<gene>
    <name evidence="2" type="ORF">AB1Y20_000605</name>
</gene>
<feature type="region of interest" description="Disordered" evidence="1">
    <location>
        <begin position="480"/>
        <end position="516"/>
    </location>
</feature>
<dbReference type="InterPro" id="IPR029058">
    <property type="entry name" value="AB_hydrolase_fold"/>
</dbReference>
<dbReference type="Proteomes" id="UP001515480">
    <property type="component" value="Unassembled WGS sequence"/>
</dbReference>
<evidence type="ECO:0000313" key="2">
    <source>
        <dbReference type="EMBL" id="KAL1529664.1"/>
    </source>
</evidence>
<name>A0AB34K5B7_PRYPA</name>
<dbReference type="SUPFAM" id="SSF53474">
    <property type="entry name" value="alpha/beta-Hydrolases"/>
    <property type="match status" value="1"/>
</dbReference>
<dbReference type="AlphaFoldDB" id="A0AB34K5B7"/>
<dbReference type="Gene3D" id="3.40.50.1820">
    <property type="entry name" value="alpha/beta hydrolase"/>
    <property type="match status" value="1"/>
</dbReference>
<sequence>MDSTSTEAPLSQAFLVECGDVQLKLTAKESALSKPFATAILQPFIRAYNQRSERPLAALHLEAVLMDGQKLTTLEAPLSSFAADRTIHVRLLPPLPRAVVCLCLGLQLEASVREEFVHHSLLDALVAPALPRFRESARRDLTQADVLRVEVNGTQVDATMAVHALLPRGAKARVELFIASPAENKTAAVVFRVKCDPVELKLTLTPKLLEKPLREAVVEPFLRAYRGKTRTRVASSDVARLLADGRGVSDSLIASSVAAGATLVRLEILLHPGEYAVEGVDKGGGPRSGVDYSHWESLADSDEDDATTGHSASTHARKETHSSQPRSERSHITVDEEEKESAATAVPKVDGKALLRDPSDLSSGWSEEAEALFAITPEQMFELGLNYPATQIEDLVGLRTGADGAARVAEAKKSVSECIFHLKQGRGPNGERRQVRCLLFVPQLPKMRTARTRAGDQALRDDDDGVACLNLAERVESMRRDAGLEKDEDSLAAARKRREDRPLCQDTPRPIGPIRGGGNHWVDPAVWAAEEEKLWEGIERHPPHGRPLILLAHGALGHARGAHELWLAWYLVKQYRCCVLSVDYLPHHGIRVPDGSHSSSRADEWPAADLGDGQQPWSPQNWQATVDTIADDFAFALEIALAAPAPGASASLQASLHANQEKQRHRLFNSFGPRGRLIDPARVALFGFGFGGALSLPFLAKSEGKLVAAALSMCGTNFPTRAYFKRRTKQGIETVEMQIPGTLPSPPKEAFSSRLMAEAAAVKLPVHFVASEHDPTAAISSARQLYEALGTNMKQLQVLPGARMMSVAHLQEQMAWLFERLNADDLQGTPL</sequence>
<feature type="compositionally biased region" description="Basic and acidic residues" evidence="1">
    <location>
        <begin position="316"/>
        <end position="334"/>
    </location>
</feature>
<dbReference type="EMBL" id="JBGBPQ010000001">
    <property type="protein sequence ID" value="KAL1529664.1"/>
    <property type="molecule type" value="Genomic_DNA"/>
</dbReference>
<reference evidence="2 3" key="1">
    <citation type="journal article" date="2024" name="Science">
        <title>Giant polyketide synthase enzymes in the biosynthesis of giant marine polyether toxins.</title>
        <authorList>
            <person name="Fallon T.R."/>
            <person name="Shende V.V."/>
            <person name="Wierzbicki I.H."/>
            <person name="Pendleton A.L."/>
            <person name="Watervoot N.F."/>
            <person name="Auber R.P."/>
            <person name="Gonzalez D.J."/>
            <person name="Wisecaver J.H."/>
            <person name="Moore B.S."/>
        </authorList>
    </citation>
    <scope>NUCLEOTIDE SEQUENCE [LARGE SCALE GENOMIC DNA]</scope>
    <source>
        <strain evidence="2 3">12B1</strain>
    </source>
</reference>
<protein>
    <recommendedName>
        <fullName evidence="4">1-alkyl-2-acetylglycerophosphocholine esterase</fullName>
    </recommendedName>
</protein>
<feature type="region of interest" description="Disordered" evidence="1">
    <location>
        <begin position="300"/>
        <end position="351"/>
    </location>
</feature>
<organism evidence="2 3">
    <name type="scientific">Prymnesium parvum</name>
    <name type="common">Toxic golden alga</name>
    <dbReference type="NCBI Taxonomy" id="97485"/>
    <lineage>
        <taxon>Eukaryota</taxon>
        <taxon>Haptista</taxon>
        <taxon>Haptophyta</taxon>
        <taxon>Prymnesiophyceae</taxon>
        <taxon>Prymnesiales</taxon>
        <taxon>Prymnesiaceae</taxon>
        <taxon>Prymnesium</taxon>
    </lineage>
</organism>
<keyword evidence="3" id="KW-1185">Reference proteome</keyword>
<evidence type="ECO:0000256" key="1">
    <source>
        <dbReference type="SAM" id="MobiDB-lite"/>
    </source>
</evidence>
<proteinExistence type="predicted"/>
<evidence type="ECO:0000313" key="3">
    <source>
        <dbReference type="Proteomes" id="UP001515480"/>
    </source>
</evidence>
<evidence type="ECO:0008006" key="4">
    <source>
        <dbReference type="Google" id="ProtNLM"/>
    </source>
</evidence>
<comment type="caution">
    <text evidence="2">The sequence shown here is derived from an EMBL/GenBank/DDBJ whole genome shotgun (WGS) entry which is preliminary data.</text>
</comment>